<gene>
    <name evidence="1" type="ORF">BCM02_105232</name>
</gene>
<evidence type="ECO:0000313" key="1">
    <source>
        <dbReference type="EMBL" id="TYP74688.1"/>
    </source>
</evidence>
<keyword evidence="2" id="KW-1185">Reference proteome</keyword>
<dbReference type="EMBL" id="VNHS01000005">
    <property type="protein sequence ID" value="TYP74688.1"/>
    <property type="molecule type" value="Genomic_DNA"/>
</dbReference>
<comment type="caution">
    <text evidence="1">The sequence shown here is derived from an EMBL/GenBank/DDBJ whole genome shotgun (WGS) entry which is preliminary data.</text>
</comment>
<proteinExistence type="predicted"/>
<protein>
    <submittedName>
        <fullName evidence="1">Uncharacterized protein</fullName>
    </submittedName>
</protein>
<dbReference type="Proteomes" id="UP000323257">
    <property type="component" value="Unassembled WGS sequence"/>
</dbReference>
<evidence type="ECO:0000313" key="2">
    <source>
        <dbReference type="Proteomes" id="UP000323257"/>
    </source>
</evidence>
<accession>A0A5S5C7V6</accession>
<name>A0A5S5C7V6_9BACL</name>
<reference evidence="1 2" key="1">
    <citation type="submission" date="2019-07" db="EMBL/GenBank/DDBJ databases">
        <title>Genomic Encyclopedia of Type Strains, Phase III (KMG-III): the genomes of soil and plant-associated and newly described type strains.</title>
        <authorList>
            <person name="Whitman W."/>
        </authorList>
    </citation>
    <scope>NUCLEOTIDE SEQUENCE [LARGE SCALE GENOMIC DNA]</scope>
    <source>
        <strain evidence="1 2">BL24</strain>
    </source>
</reference>
<organism evidence="1 2">
    <name type="scientific">Paenibacillus methanolicus</name>
    <dbReference type="NCBI Taxonomy" id="582686"/>
    <lineage>
        <taxon>Bacteria</taxon>
        <taxon>Bacillati</taxon>
        <taxon>Bacillota</taxon>
        <taxon>Bacilli</taxon>
        <taxon>Bacillales</taxon>
        <taxon>Paenibacillaceae</taxon>
        <taxon>Paenibacillus</taxon>
    </lineage>
</organism>
<dbReference type="AlphaFoldDB" id="A0A5S5C7V6"/>
<sequence length="54" mass="6002">MTFTFEEVMLLGIFVLALLTYLNGKAKRLAPSISGDGEFRSGEADWFAFTIRGL</sequence>